<dbReference type="SUPFAM" id="SSF54523">
    <property type="entry name" value="Pili subunits"/>
    <property type="match status" value="1"/>
</dbReference>
<evidence type="ECO:0000256" key="1">
    <source>
        <dbReference type="SAM" id="Phobius"/>
    </source>
</evidence>
<dbReference type="Gene3D" id="3.30.700.10">
    <property type="entry name" value="Glycoprotein, Type 4 Pilin"/>
    <property type="match status" value="1"/>
</dbReference>
<gene>
    <name evidence="2" type="ORF">DGD08_14565</name>
</gene>
<dbReference type="NCBIfam" id="TIGR02532">
    <property type="entry name" value="IV_pilin_GFxxxE"/>
    <property type="match status" value="1"/>
</dbReference>
<dbReference type="EMBL" id="DPIY01000010">
    <property type="protein sequence ID" value="HCT58424.1"/>
    <property type="molecule type" value="Genomic_DNA"/>
</dbReference>
<dbReference type="Pfam" id="PF07963">
    <property type="entry name" value="N_methyl"/>
    <property type="match status" value="1"/>
</dbReference>
<protein>
    <submittedName>
        <fullName evidence="2">Prepilin-type N-terminal cleavage/methylation domain-containing protein</fullName>
    </submittedName>
</protein>
<sequence length="119" mass="12461">MNTGVRGRIGFTLLELLAVVTIIGLLAVLAVAKFGDSKRRAYLAAMKSDLHVVATTAESRFTSENSYENMPVPRGSAGVTLTFVGTTTGWTAQANHASLPGMTCTLASGPGITSDIECR</sequence>
<dbReference type="AlphaFoldDB" id="A0A3D4VC57"/>
<proteinExistence type="predicted"/>
<name>A0A3D4VC57_9BACT</name>
<accession>A0A3D4VC57</accession>
<keyword evidence="1" id="KW-0812">Transmembrane</keyword>
<dbReference type="InterPro" id="IPR012902">
    <property type="entry name" value="N_methyl_site"/>
</dbReference>
<dbReference type="InterPro" id="IPR045584">
    <property type="entry name" value="Pilin-like"/>
</dbReference>
<reference evidence="2 3" key="1">
    <citation type="journal article" date="2018" name="Nat. Biotechnol.">
        <title>A standardized bacterial taxonomy based on genome phylogeny substantially revises the tree of life.</title>
        <authorList>
            <person name="Parks D.H."/>
            <person name="Chuvochina M."/>
            <person name="Waite D.W."/>
            <person name="Rinke C."/>
            <person name="Skarshewski A."/>
            <person name="Chaumeil P.A."/>
            <person name="Hugenholtz P."/>
        </authorList>
    </citation>
    <scope>NUCLEOTIDE SEQUENCE [LARGE SCALE GENOMIC DNA]</scope>
    <source>
        <strain evidence="2">UBA8844</strain>
    </source>
</reference>
<keyword evidence="1" id="KW-1133">Transmembrane helix</keyword>
<comment type="caution">
    <text evidence="2">The sequence shown here is derived from an EMBL/GenBank/DDBJ whole genome shotgun (WGS) entry which is preliminary data.</text>
</comment>
<feature type="transmembrane region" description="Helical" evidence="1">
    <location>
        <begin position="12"/>
        <end position="32"/>
    </location>
</feature>
<dbReference type="Proteomes" id="UP000264071">
    <property type="component" value="Unassembled WGS sequence"/>
</dbReference>
<keyword evidence="1" id="KW-0472">Membrane</keyword>
<organism evidence="2 3">
    <name type="scientific">Gemmatimonas aurantiaca</name>
    <dbReference type="NCBI Taxonomy" id="173480"/>
    <lineage>
        <taxon>Bacteria</taxon>
        <taxon>Pseudomonadati</taxon>
        <taxon>Gemmatimonadota</taxon>
        <taxon>Gemmatimonadia</taxon>
        <taxon>Gemmatimonadales</taxon>
        <taxon>Gemmatimonadaceae</taxon>
        <taxon>Gemmatimonas</taxon>
    </lineage>
</organism>
<evidence type="ECO:0000313" key="3">
    <source>
        <dbReference type="Proteomes" id="UP000264071"/>
    </source>
</evidence>
<evidence type="ECO:0000313" key="2">
    <source>
        <dbReference type="EMBL" id="HCT58424.1"/>
    </source>
</evidence>